<dbReference type="CDD" id="cd14498">
    <property type="entry name" value="DSP"/>
    <property type="match status" value="1"/>
</dbReference>
<evidence type="ECO:0000259" key="6">
    <source>
        <dbReference type="PROSITE" id="PS50056"/>
    </source>
</evidence>
<evidence type="ECO:0000256" key="2">
    <source>
        <dbReference type="ARBA" id="ARBA00013064"/>
    </source>
</evidence>
<dbReference type="GO" id="GO:0007165">
    <property type="term" value="P:signal transduction"/>
    <property type="evidence" value="ECO:0000318"/>
    <property type="project" value="GO_Central"/>
</dbReference>
<evidence type="ECO:0000313" key="7">
    <source>
        <dbReference type="EMBL" id="EED95620.1"/>
    </source>
</evidence>
<evidence type="ECO:0000259" key="5">
    <source>
        <dbReference type="PROSITE" id="PS50054"/>
    </source>
</evidence>
<reference evidence="7 8" key="2">
    <citation type="journal article" date="2008" name="Nature">
        <title>The Phaeodactylum genome reveals the evolutionary history of diatom genomes.</title>
        <authorList>
            <person name="Bowler C."/>
            <person name="Allen A.E."/>
            <person name="Badger J.H."/>
            <person name="Grimwood J."/>
            <person name="Jabbari K."/>
            <person name="Kuo A."/>
            <person name="Maheswari U."/>
            <person name="Martens C."/>
            <person name="Maumus F."/>
            <person name="Otillar R.P."/>
            <person name="Rayko E."/>
            <person name="Salamov A."/>
            <person name="Vandepoele K."/>
            <person name="Beszteri B."/>
            <person name="Gruber A."/>
            <person name="Heijde M."/>
            <person name="Katinka M."/>
            <person name="Mock T."/>
            <person name="Valentin K."/>
            <person name="Verret F."/>
            <person name="Berges J.A."/>
            <person name="Brownlee C."/>
            <person name="Cadoret J.P."/>
            <person name="Chiovitti A."/>
            <person name="Choi C.J."/>
            <person name="Coesel S."/>
            <person name="De Martino A."/>
            <person name="Detter J.C."/>
            <person name="Durkin C."/>
            <person name="Falciatore A."/>
            <person name="Fournet J."/>
            <person name="Haruta M."/>
            <person name="Huysman M.J."/>
            <person name="Jenkins B.D."/>
            <person name="Jiroutova K."/>
            <person name="Jorgensen R.E."/>
            <person name="Joubert Y."/>
            <person name="Kaplan A."/>
            <person name="Kroger N."/>
            <person name="Kroth P.G."/>
            <person name="La Roche J."/>
            <person name="Lindquist E."/>
            <person name="Lommer M."/>
            <person name="Martin-Jezequel V."/>
            <person name="Lopez P.J."/>
            <person name="Lucas S."/>
            <person name="Mangogna M."/>
            <person name="McGinnis K."/>
            <person name="Medlin L.K."/>
            <person name="Montsant A."/>
            <person name="Oudot-Le Secq M.P."/>
            <person name="Napoli C."/>
            <person name="Obornik M."/>
            <person name="Parker M.S."/>
            <person name="Petit J.L."/>
            <person name="Porcel B.M."/>
            <person name="Poulsen N."/>
            <person name="Robison M."/>
            <person name="Rychlewski L."/>
            <person name="Rynearson T.A."/>
            <person name="Schmutz J."/>
            <person name="Shapiro H."/>
            <person name="Siaut M."/>
            <person name="Stanley M."/>
            <person name="Sussman M.R."/>
            <person name="Taylor A.R."/>
            <person name="Vardi A."/>
            <person name="von Dassow P."/>
            <person name="Vyverman W."/>
            <person name="Willis A."/>
            <person name="Wyrwicz L.S."/>
            <person name="Rokhsar D.S."/>
            <person name="Weissenbach J."/>
            <person name="Armbrust E.V."/>
            <person name="Green B.R."/>
            <person name="Van de Peer Y."/>
            <person name="Grigoriev I.V."/>
        </authorList>
    </citation>
    <scope>NUCLEOTIDE SEQUENCE [LARGE SCALE GENOMIC DNA]</scope>
    <source>
        <strain evidence="7 8">CCMP1335</strain>
    </source>
</reference>
<dbReference type="PaxDb" id="35128-Thaps31499"/>
<dbReference type="SUPFAM" id="SSF52799">
    <property type="entry name" value="(Phosphotyrosine protein) phosphatases II"/>
    <property type="match status" value="1"/>
</dbReference>
<dbReference type="GO" id="GO:0004721">
    <property type="term" value="F:phosphoprotein phosphatase activity"/>
    <property type="evidence" value="ECO:0000318"/>
    <property type="project" value="GO_Central"/>
</dbReference>
<dbReference type="STRING" id="35128.B8BSX5"/>
<dbReference type="KEGG" id="tps:THAPSDRAFT_31499"/>
<reference evidence="7 8" key="1">
    <citation type="journal article" date="2004" name="Science">
        <title>The genome of the diatom Thalassiosira pseudonana: ecology, evolution, and metabolism.</title>
        <authorList>
            <person name="Armbrust E.V."/>
            <person name="Berges J.A."/>
            <person name="Bowler C."/>
            <person name="Green B.R."/>
            <person name="Martinez D."/>
            <person name="Putnam N.H."/>
            <person name="Zhou S."/>
            <person name="Allen A.E."/>
            <person name="Apt K.E."/>
            <person name="Bechner M."/>
            <person name="Brzezinski M.A."/>
            <person name="Chaal B.K."/>
            <person name="Chiovitti A."/>
            <person name="Davis A.K."/>
            <person name="Demarest M.S."/>
            <person name="Detter J.C."/>
            <person name="Glavina T."/>
            <person name="Goodstein D."/>
            <person name="Hadi M.Z."/>
            <person name="Hellsten U."/>
            <person name="Hildebrand M."/>
            <person name="Jenkins B.D."/>
            <person name="Jurka J."/>
            <person name="Kapitonov V.V."/>
            <person name="Kroger N."/>
            <person name="Lau W.W."/>
            <person name="Lane T.W."/>
            <person name="Larimer F.W."/>
            <person name="Lippmeier J.C."/>
            <person name="Lucas S."/>
            <person name="Medina M."/>
            <person name="Montsant A."/>
            <person name="Obornik M."/>
            <person name="Parker M.S."/>
            <person name="Palenik B."/>
            <person name="Pazour G.J."/>
            <person name="Richardson P.M."/>
            <person name="Rynearson T.A."/>
            <person name="Saito M.A."/>
            <person name="Schwartz D.C."/>
            <person name="Thamatrakoln K."/>
            <person name="Valentin K."/>
            <person name="Vardi A."/>
            <person name="Wilkerson F.P."/>
            <person name="Rokhsar D.S."/>
        </authorList>
    </citation>
    <scope>NUCLEOTIDE SEQUENCE [LARGE SCALE GENOMIC DNA]</scope>
    <source>
        <strain evidence="7 8">CCMP1335</strain>
    </source>
</reference>
<dbReference type="EMBL" id="CM000638">
    <property type="protein sequence ID" value="EED95620.1"/>
    <property type="molecule type" value="Genomic_DNA"/>
</dbReference>
<dbReference type="GO" id="GO:0004725">
    <property type="term" value="F:protein tyrosine phosphatase activity"/>
    <property type="evidence" value="ECO:0007669"/>
    <property type="project" value="UniProtKB-EC"/>
</dbReference>
<dbReference type="InterPro" id="IPR000340">
    <property type="entry name" value="Dual-sp_phosphatase_cat-dom"/>
</dbReference>
<dbReference type="InterPro" id="IPR020422">
    <property type="entry name" value="TYR_PHOSPHATASE_DUAL_dom"/>
</dbReference>
<accession>B8BSX5</accession>
<gene>
    <name evidence="7" type="ORF">THAPSDRAFT_31499</name>
</gene>
<dbReference type="InterPro" id="IPR029021">
    <property type="entry name" value="Prot-tyrosine_phosphatase-like"/>
</dbReference>
<dbReference type="AlphaFoldDB" id="B8BSX5"/>
<comment type="similarity">
    <text evidence="1">Belongs to the protein-tyrosine phosphatase family. Non-receptor class dual specificity subfamily.</text>
</comment>
<evidence type="ECO:0000256" key="4">
    <source>
        <dbReference type="ARBA" id="ARBA00022912"/>
    </source>
</evidence>
<dbReference type="GO" id="GO:0043409">
    <property type="term" value="P:negative regulation of MAPK cascade"/>
    <property type="evidence" value="ECO:0000318"/>
    <property type="project" value="GO_Central"/>
</dbReference>
<dbReference type="eggNOG" id="KOG1716">
    <property type="taxonomic scope" value="Eukaryota"/>
</dbReference>
<evidence type="ECO:0000256" key="1">
    <source>
        <dbReference type="ARBA" id="ARBA00008601"/>
    </source>
</evidence>
<dbReference type="InParanoid" id="B8BSX5"/>
<feature type="non-terminal residue" evidence="7">
    <location>
        <position position="117"/>
    </location>
</feature>
<dbReference type="InterPro" id="IPR000387">
    <property type="entry name" value="Tyr_Pase_dom"/>
</dbReference>
<dbReference type="PROSITE" id="PS50056">
    <property type="entry name" value="TYR_PHOSPHATASE_2"/>
    <property type="match status" value="1"/>
</dbReference>
<name>B8BSX5_THAPS</name>
<dbReference type="PANTHER" id="PTHR10159">
    <property type="entry name" value="DUAL SPECIFICITY PROTEIN PHOSPHATASE"/>
    <property type="match status" value="1"/>
</dbReference>
<feature type="domain" description="Tyrosine-protein phosphatase" evidence="5">
    <location>
        <begin position="1"/>
        <end position="117"/>
    </location>
</feature>
<protein>
    <recommendedName>
        <fullName evidence="2">protein-tyrosine-phosphatase</fullName>
        <ecNumber evidence="2">3.1.3.48</ecNumber>
    </recommendedName>
</protein>
<dbReference type="Proteomes" id="UP000001449">
    <property type="component" value="Chromosome 1"/>
</dbReference>
<keyword evidence="3" id="KW-0378">Hydrolase</keyword>
<feature type="non-terminal residue" evidence="7">
    <location>
        <position position="1"/>
    </location>
</feature>
<keyword evidence="4" id="KW-0904">Protein phosphatase</keyword>
<keyword evidence="8" id="KW-1185">Reference proteome</keyword>
<dbReference type="EC" id="3.1.3.48" evidence="2"/>
<dbReference type="Gene3D" id="3.90.190.10">
    <property type="entry name" value="Protein tyrosine phosphatase superfamily"/>
    <property type="match status" value="1"/>
</dbReference>
<dbReference type="SMART" id="SM00195">
    <property type="entry name" value="DSPc"/>
    <property type="match status" value="1"/>
</dbReference>
<dbReference type="GeneID" id="7445685"/>
<dbReference type="PANTHER" id="PTHR10159:SF529">
    <property type="entry name" value="TYROSINE-PROTEIN PHOSPHATASE DOMAIN-CONTAINING PROTEIN"/>
    <property type="match status" value="1"/>
</dbReference>
<dbReference type="GO" id="GO:0005737">
    <property type="term" value="C:cytoplasm"/>
    <property type="evidence" value="ECO:0000318"/>
    <property type="project" value="GO_Central"/>
</dbReference>
<evidence type="ECO:0000313" key="8">
    <source>
        <dbReference type="Proteomes" id="UP000001449"/>
    </source>
</evidence>
<dbReference type="PROSITE" id="PS50054">
    <property type="entry name" value="TYR_PHOSPHATASE_DUAL"/>
    <property type="match status" value="1"/>
</dbReference>
<organism evidence="7 8">
    <name type="scientific">Thalassiosira pseudonana</name>
    <name type="common">Marine diatom</name>
    <name type="synonym">Cyclotella nana</name>
    <dbReference type="NCBI Taxonomy" id="35128"/>
    <lineage>
        <taxon>Eukaryota</taxon>
        <taxon>Sar</taxon>
        <taxon>Stramenopiles</taxon>
        <taxon>Ochrophyta</taxon>
        <taxon>Bacillariophyta</taxon>
        <taxon>Coscinodiscophyceae</taxon>
        <taxon>Thalassiosirophycidae</taxon>
        <taxon>Thalassiosirales</taxon>
        <taxon>Thalassiosiraceae</taxon>
        <taxon>Thalassiosira</taxon>
    </lineage>
</organism>
<proteinExistence type="inferred from homology"/>
<dbReference type="Pfam" id="PF00782">
    <property type="entry name" value="DSPc"/>
    <property type="match status" value="1"/>
</dbReference>
<dbReference type="HOGENOM" id="CLU_027074_11_6_1"/>
<dbReference type="RefSeq" id="XP_002285979.1">
    <property type="nucleotide sequence ID" value="XM_002285943.1"/>
</dbReference>
<sequence length="117" mass="12900">LFVGSVGGAMNEEGLREAGITHVINWSSSAKCNLFSGIKYLCVTGVRHKEDLTVQHLDEAVEFVEQARIEGGKVLSHCWYGKNRSVSLLVVYLMKYEGMTAEEASDLIKQTRPQAAP</sequence>
<evidence type="ECO:0000256" key="3">
    <source>
        <dbReference type="ARBA" id="ARBA00022801"/>
    </source>
</evidence>
<feature type="domain" description="Tyrosine specific protein phosphatases" evidence="6">
    <location>
        <begin position="55"/>
        <end position="117"/>
    </location>
</feature>